<dbReference type="InterPro" id="IPR011089">
    <property type="entry name" value="GmrSD_C"/>
</dbReference>
<dbReference type="STRING" id="742817.HMPREF9449_00657"/>
<comment type="caution">
    <text evidence="3">The sequence shown here is derived from an EMBL/GenBank/DDBJ whole genome shotgun (WGS) entry which is preliminary data.</text>
</comment>
<keyword evidence="4" id="KW-1185">Reference proteome</keyword>
<dbReference type="InterPro" id="IPR004919">
    <property type="entry name" value="GmrSD_N"/>
</dbReference>
<organism evidence="3 4">
    <name type="scientific">Odoribacter laneus YIT 12061</name>
    <dbReference type="NCBI Taxonomy" id="742817"/>
    <lineage>
        <taxon>Bacteria</taxon>
        <taxon>Pseudomonadati</taxon>
        <taxon>Bacteroidota</taxon>
        <taxon>Bacteroidia</taxon>
        <taxon>Bacteroidales</taxon>
        <taxon>Odoribacteraceae</taxon>
        <taxon>Odoribacter</taxon>
    </lineage>
</organism>
<protein>
    <recommendedName>
        <fullName evidence="5">DUF262 domain-containing protein</fullName>
    </recommendedName>
</protein>
<dbReference type="eggNOG" id="COG1479">
    <property type="taxonomic scope" value="Bacteria"/>
</dbReference>
<dbReference type="HOGENOM" id="CLU_011736_6_4_10"/>
<dbReference type="RefSeq" id="WP_009135805.1">
    <property type="nucleotide sequence ID" value="NZ_JH594596.1"/>
</dbReference>
<reference evidence="3 4" key="1">
    <citation type="submission" date="2012-01" db="EMBL/GenBank/DDBJ databases">
        <title>The Genome Sequence of Odoribacter laneus YIT 12061.</title>
        <authorList>
            <consortium name="The Broad Institute Genome Sequencing Platform"/>
            <person name="Earl A."/>
            <person name="Ward D."/>
            <person name="Feldgarden M."/>
            <person name="Gevers D."/>
            <person name="Morotomi M."/>
            <person name="Young S.K."/>
            <person name="Zeng Q."/>
            <person name="Gargeya S."/>
            <person name="Fitzgerald M."/>
            <person name="Haas B."/>
            <person name="Abouelleil A."/>
            <person name="Alvarado L."/>
            <person name="Arachchi H.M."/>
            <person name="Berlin A."/>
            <person name="Chapman S.B."/>
            <person name="Gearin G."/>
            <person name="Goldberg J."/>
            <person name="Griggs A."/>
            <person name="Gujja S."/>
            <person name="Hansen M."/>
            <person name="Heiman D."/>
            <person name="Howarth C."/>
            <person name="Larimer J."/>
            <person name="Lui A."/>
            <person name="MacDonald P.J.P."/>
            <person name="McCowen C."/>
            <person name="Montmayeur A."/>
            <person name="Murphy C."/>
            <person name="Neiman D."/>
            <person name="Pearson M."/>
            <person name="Priest M."/>
            <person name="Roberts A."/>
            <person name="Saif S."/>
            <person name="Shea T."/>
            <person name="Sisk P."/>
            <person name="Stolte C."/>
            <person name="Sykes S."/>
            <person name="Wortman J."/>
            <person name="Nusbaum C."/>
            <person name="Birren B."/>
        </authorList>
    </citation>
    <scope>NUCLEOTIDE SEQUENCE [LARGE SCALE GENOMIC DNA]</scope>
    <source>
        <strain evidence="3 4">YIT 12061</strain>
    </source>
</reference>
<dbReference type="Pfam" id="PF07510">
    <property type="entry name" value="GmrSD_C"/>
    <property type="match status" value="1"/>
</dbReference>
<evidence type="ECO:0000259" key="1">
    <source>
        <dbReference type="Pfam" id="PF03235"/>
    </source>
</evidence>
<evidence type="ECO:0000313" key="4">
    <source>
        <dbReference type="Proteomes" id="UP000004892"/>
    </source>
</evidence>
<dbReference type="Proteomes" id="UP000004892">
    <property type="component" value="Unassembled WGS sequence"/>
</dbReference>
<dbReference type="GeneID" id="98068287"/>
<dbReference type="PANTHER" id="PTHR35149">
    <property type="entry name" value="SLL5132 PROTEIN"/>
    <property type="match status" value="1"/>
</dbReference>
<sequence>MNEKPLITLNQYIAKRKIFEIPSYQRGYVWGKSRRTNSNDTDSVSFFINNLIQGFETKSSMFLQGVTVSELSDKIVIIDGQQRTTLLYLIMLYLGKVGNFTIRYTVRKESDSFLQGLKGKSLEEIVRMCSLNENEAYQDIYFFKKSLCLIHRKLHNIDKEKLFEYLSHQIKFLYINIPEANAASIFTMMNGNKADMLAQEVIKADLLRLVSQPRNEVVIDESTRWDTNMIRSRYAREWDKWLHWWNRTDVQDFYNTKNIMGLLIETLYNSKEKDKLSYEGFKRVFLDKDDKIKAAKDTFSMLRKLQKRFEDVFYNYELHNNIGSVMHIQRNAQPFIQSYFVRTDEITDINLYSDLVYLGVNHSDIIKFDKKAIQMAYDYSFDVLQNDNLYNEEDKEPAFRQLLRRNVQAYTDIKQAFDFGIWKERSLEHIFPKSKENELGSFEGNSGVHSIGNLVLLYKNDNSSFNASSFNDKKAIYFSLDKRKGFKSRNLLHTISVFASEKWGIEEIKKQKETFLDEFKNQYAKYNAKYSDENA</sequence>
<evidence type="ECO:0008006" key="5">
    <source>
        <dbReference type="Google" id="ProtNLM"/>
    </source>
</evidence>
<dbReference type="EMBL" id="ADMC01000007">
    <property type="protein sequence ID" value="EHP50068.1"/>
    <property type="molecule type" value="Genomic_DNA"/>
</dbReference>
<accession>H1DEH1</accession>
<dbReference type="PATRIC" id="fig|742817.3.peg.699"/>
<feature type="domain" description="GmrSD restriction endonucleases C-terminal" evidence="2">
    <location>
        <begin position="386"/>
        <end position="516"/>
    </location>
</feature>
<dbReference type="PANTHER" id="PTHR35149:SF2">
    <property type="entry name" value="DUF262 DOMAIN-CONTAINING PROTEIN"/>
    <property type="match status" value="1"/>
</dbReference>
<dbReference type="AlphaFoldDB" id="H1DEH1"/>
<evidence type="ECO:0000259" key="2">
    <source>
        <dbReference type="Pfam" id="PF07510"/>
    </source>
</evidence>
<dbReference type="Pfam" id="PF03235">
    <property type="entry name" value="GmrSD_N"/>
    <property type="match status" value="1"/>
</dbReference>
<proteinExistence type="predicted"/>
<evidence type="ECO:0000313" key="3">
    <source>
        <dbReference type="EMBL" id="EHP50068.1"/>
    </source>
</evidence>
<gene>
    <name evidence="3" type="ORF">HMPREF9449_00657</name>
</gene>
<feature type="domain" description="GmrSD restriction endonucleases N-terminal" evidence="1">
    <location>
        <begin position="10"/>
        <end position="206"/>
    </location>
</feature>
<name>H1DEH1_9BACT</name>